<dbReference type="ESTHER" id="niteu-NE2295">
    <property type="family name" value="Proline_iminopeptidase"/>
</dbReference>
<evidence type="ECO:0000259" key="14">
    <source>
        <dbReference type="Pfam" id="PF00561"/>
    </source>
</evidence>
<keyword evidence="6 11" id="KW-0031">Aminopeptidase</keyword>
<dbReference type="InterPro" id="IPR000073">
    <property type="entry name" value="AB_hydrolase_1"/>
</dbReference>
<feature type="active site" description="Proton donor" evidence="12">
    <location>
        <position position="313"/>
    </location>
</feature>
<proteinExistence type="inferred from homology"/>
<keyword evidence="16" id="KW-1185">Reference proteome</keyword>
<feature type="active site" description="Nucleophile" evidence="12">
    <location>
        <position position="131"/>
    </location>
</feature>
<dbReference type="InterPro" id="IPR002410">
    <property type="entry name" value="Peptidase_S33"/>
</dbReference>
<dbReference type="PRINTS" id="PR00793">
    <property type="entry name" value="PROAMNOPTASE"/>
</dbReference>
<dbReference type="Gene3D" id="3.40.50.1820">
    <property type="entry name" value="alpha/beta hydrolase"/>
    <property type="match status" value="1"/>
</dbReference>
<feature type="domain" description="AB hydrolase-1" evidence="14">
    <location>
        <begin position="57"/>
        <end position="315"/>
    </location>
</feature>
<keyword evidence="8 11" id="KW-0645">Protease</keyword>
<evidence type="ECO:0000256" key="7">
    <source>
        <dbReference type="ARBA" id="ARBA00022490"/>
    </source>
</evidence>
<feature type="active site" evidence="12">
    <location>
        <position position="285"/>
    </location>
</feature>
<dbReference type="HOGENOM" id="CLU_043739_2_2_4"/>
<dbReference type="Proteomes" id="UP000001416">
    <property type="component" value="Chromosome"/>
</dbReference>
<evidence type="ECO:0000256" key="11">
    <source>
        <dbReference type="PIRNR" id="PIRNR006431"/>
    </source>
</evidence>
<dbReference type="PANTHER" id="PTHR43722:SF1">
    <property type="entry name" value="PROLINE IMINOPEPTIDASE"/>
    <property type="match status" value="1"/>
</dbReference>
<evidence type="ECO:0000256" key="8">
    <source>
        <dbReference type="ARBA" id="ARBA00022670"/>
    </source>
</evidence>
<organism evidence="15 16">
    <name type="scientific">Nitrosomonas europaea (strain ATCC 19718 / CIP 103999 / KCTC 2705 / NBRC 14298)</name>
    <dbReference type="NCBI Taxonomy" id="228410"/>
    <lineage>
        <taxon>Bacteria</taxon>
        <taxon>Pseudomonadati</taxon>
        <taxon>Pseudomonadota</taxon>
        <taxon>Betaproteobacteria</taxon>
        <taxon>Nitrosomonadales</taxon>
        <taxon>Nitrosomonadaceae</taxon>
        <taxon>Nitrosomonas</taxon>
    </lineage>
</organism>
<evidence type="ECO:0000256" key="13">
    <source>
        <dbReference type="RuleBase" id="RU003421"/>
    </source>
</evidence>
<evidence type="ECO:0000313" key="16">
    <source>
        <dbReference type="Proteomes" id="UP000001416"/>
    </source>
</evidence>
<dbReference type="GO" id="GO:0004177">
    <property type="term" value="F:aminopeptidase activity"/>
    <property type="evidence" value="ECO:0007669"/>
    <property type="project" value="UniProtKB-UniRule"/>
</dbReference>
<dbReference type="PhylomeDB" id="Q82SM0"/>
<keyword evidence="7 11" id="KW-0963">Cytoplasm</keyword>
<protein>
    <recommendedName>
        <fullName evidence="5 11">Proline iminopeptidase</fullName>
        <shortName evidence="11">PIP</shortName>
        <ecNumber evidence="4 11">3.4.11.5</ecNumber>
    </recommendedName>
    <alternativeName>
        <fullName evidence="10 11">Prolyl aminopeptidase</fullName>
    </alternativeName>
</protein>
<dbReference type="GO" id="GO:0005737">
    <property type="term" value="C:cytoplasm"/>
    <property type="evidence" value="ECO:0007669"/>
    <property type="project" value="UniProtKB-SubCell"/>
</dbReference>
<dbReference type="STRING" id="228410.NE2295"/>
<dbReference type="PIRSF" id="PIRSF006431">
    <property type="entry name" value="Pept_S33"/>
    <property type="match status" value="1"/>
</dbReference>
<dbReference type="KEGG" id="neu:NE2295"/>
<comment type="similarity">
    <text evidence="3 11 13">Belongs to the peptidase S33 family.</text>
</comment>
<evidence type="ECO:0000256" key="2">
    <source>
        <dbReference type="ARBA" id="ARBA00004496"/>
    </source>
</evidence>
<evidence type="ECO:0000256" key="9">
    <source>
        <dbReference type="ARBA" id="ARBA00022801"/>
    </source>
</evidence>
<dbReference type="NCBIfam" id="TIGR01249">
    <property type="entry name" value="pro_imino_pep_1"/>
    <property type="match status" value="1"/>
</dbReference>
<evidence type="ECO:0000256" key="12">
    <source>
        <dbReference type="PIRSR" id="PIRSR006431-1"/>
    </source>
</evidence>
<evidence type="ECO:0000256" key="3">
    <source>
        <dbReference type="ARBA" id="ARBA00010088"/>
    </source>
</evidence>
<dbReference type="eggNOG" id="COG2267">
    <property type="taxonomic scope" value="Bacteria"/>
</dbReference>
<evidence type="ECO:0000256" key="5">
    <source>
        <dbReference type="ARBA" id="ARBA00021843"/>
    </source>
</evidence>
<dbReference type="PANTHER" id="PTHR43722">
    <property type="entry name" value="PROLINE IMINOPEPTIDASE"/>
    <property type="match status" value="1"/>
</dbReference>
<keyword evidence="9 11" id="KW-0378">Hydrolase</keyword>
<dbReference type="SUPFAM" id="SSF53474">
    <property type="entry name" value="alpha/beta-Hydrolases"/>
    <property type="match status" value="1"/>
</dbReference>
<dbReference type="EC" id="3.4.11.5" evidence="4 11"/>
<evidence type="ECO:0000313" key="15">
    <source>
        <dbReference type="EMBL" id="CAD86207.1"/>
    </source>
</evidence>
<evidence type="ECO:0000256" key="10">
    <source>
        <dbReference type="ARBA" id="ARBA00029605"/>
    </source>
</evidence>
<dbReference type="InterPro" id="IPR005944">
    <property type="entry name" value="Pro_iminopeptidase"/>
</dbReference>
<dbReference type="Pfam" id="PF00561">
    <property type="entry name" value="Abhydrolase_1"/>
    <property type="match status" value="1"/>
</dbReference>
<name>Q82SM0_NITEU</name>
<reference evidence="15 16" key="1">
    <citation type="journal article" date="2003" name="J. Bacteriol.">
        <title>Complete genome sequence of the ammonia-oxidizing bacterium and obligate chemolithoautotroph Nitrosomonas europaea.</title>
        <authorList>
            <person name="Chain P."/>
            <person name="Lamerdin J."/>
            <person name="Larimer F."/>
            <person name="Regala W."/>
            <person name="Land M."/>
            <person name="Hauser L."/>
            <person name="Hooper A."/>
            <person name="Klotz M."/>
            <person name="Norton J."/>
            <person name="Sayavedra-Soto L."/>
            <person name="Arciero D."/>
            <person name="Hommes N."/>
            <person name="Whittaker M."/>
            <person name="Arp D."/>
        </authorList>
    </citation>
    <scope>NUCLEOTIDE SEQUENCE [LARGE SCALE GENOMIC DNA]</scope>
    <source>
        <strain evidence="16">ATCC 19718 / CIP 103999 / KCTC 2705 / NBRC 14298</strain>
    </source>
</reference>
<dbReference type="EMBL" id="AL954747">
    <property type="protein sequence ID" value="CAD86207.1"/>
    <property type="molecule type" value="Genomic_DNA"/>
</dbReference>
<dbReference type="AlphaFoldDB" id="Q82SM0"/>
<evidence type="ECO:0000256" key="1">
    <source>
        <dbReference type="ARBA" id="ARBA00001585"/>
    </source>
</evidence>
<comment type="catalytic activity">
    <reaction evidence="1 11 13">
        <text>Release of N-terminal proline from a peptide.</text>
        <dbReference type="EC" id="3.4.11.5"/>
    </reaction>
</comment>
<dbReference type="InterPro" id="IPR029058">
    <property type="entry name" value="AB_hydrolase_fold"/>
</dbReference>
<evidence type="ECO:0000256" key="4">
    <source>
        <dbReference type="ARBA" id="ARBA00012568"/>
    </source>
</evidence>
<sequence length="335" mass="37866">MPLHNHNLCFLYNKPVQHTMTHTGLFPPVEPHDHGMLPLDDTHTMYWEQSGNQNGIPVLFLHGGPGAGATPAHRRFFDPARYRIVIFDQRGAGRSLPLGETRDNTTPLLIEDIETLRQHLGIERWLIFGGSWGSTLALAYGEAHPDRCLGFILRGIFLCRPGEINWFLYGLRNFFPEVWREFVARLSPIEQCDILSSYYRLLMDPDPAVHMPAAKAWGRYEGSCSTLLPNPDTVDYFTSDTVALGLAKIEAHYFRNNIFLPENSLLENVHKIHHLPGVIVQGRYDAVCPIVSAHDLHLAWPQADYIVVNDAGHSAWEPGILIELVKATEKLKLIL</sequence>
<dbReference type="MEROPS" id="S33.001"/>
<dbReference type="GO" id="GO:0006508">
    <property type="term" value="P:proteolysis"/>
    <property type="evidence" value="ECO:0007669"/>
    <property type="project" value="UniProtKB-KW"/>
</dbReference>
<comment type="subcellular location">
    <subcellularLocation>
        <location evidence="2 11">Cytoplasm</location>
    </subcellularLocation>
</comment>
<gene>
    <name evidence="15" type="ordered locus">NE2295</name>
</gene>
<accession>Q82SM0</accession>
<evidence type="ECO:0000256" key="6">
    <source>
        <dbReference type="ARBA" id="ARBA00022438"/>
    </source>
</evidence>